<reference evidence="2" key="1">
    <citation type="journal article" date="2020" name="Stud. Mycol.">
        <title>101 Dothideomycetes genomes: A test case for predicting lifestyles and emergence of pathogens.</title>
        <authorList>
            <person name="Haridas S."/>
            <person name="Albert R."/>
            <person name="Binder M."/>
            <person name="Bloem J."/>
            <person name="LaButti K."/>
            <person name="Salamov A."/>
            <person name="Andreopoulos B."/>
            <person name="Baker S."/>
            <person name="Barry K."/>
            <person name="Bills G."/>
            <person name="Bluhm B."/>
            <person name="Cannon C."/>
            <person name="Castanera R."/>
            <person name="Culley D."/>
            <person name="Daum C."/>
            <person name="Ezra D."/>
            <person name="Gonzalez J."/>
            <person name="Henrissat B."/>
            <person name="Kuo A."/>
            <person name="Liang C."/>
            <person name="Lipzen A."/>
            <person name="Lutzoni F."/>
            <person name="Magnuson J."/>
            <person name="Mondo S."/>
            <person name="Nolan M."/>
            <person name="Ohm R."/>
            <person name="Pangilinan J."/>
            <person name="Park H.-J."/>
            <person name="Ramirez L."/>
            <person name="Alfaro M."/>
            <person name="Sun H."/>
            <person name="Tritt A."/>
            <person name="Yoshinaga Y."/>
            <person name="Zwiers L.-H."/>
            <person name="Turgeon B."/>
            <person name="Goodwin S."/>
            <person name="Spatafora J."/>
            <person name="Crous P."/>
            <person name="Grigoriev I."/>
        </authorList>
    </citation>
    <scope>NUCLEOTIDE SEQUENCE [LARGE SCALE GENOMIC DNA]</scope>
    <source>
        <strain evidence="2">CECT 20119</strain>
    </source>
</reference>
<dbReference type="Proteomes" id="UP000799538">
    <property type="component" value="Unassembled WGS sequence"/>
</dbReference>
<dbReference type="EMBL" id="ML992502">
    <property type="protein sequence ID" value="KAF2226983.1"/>
    <property type="molecule type" value="Genomic_DNA"/>
</dbReference>
<sequence>MCQTSVSTTLWTCGHRTQQFLATVMCAAAQRNRRPCPQPRIQHTGSTRARTKCPRCRVR</sequence>
<evidence type="ECO:0000313" key="2">
    <source>
        <dbReference type="Proteomes" id="UP000799538"/>
    </source>
</evidence>
<keyword evidence="2" id="KW-1185">Reference proteome</keyword>
<dbReference type="AlphaFoldDB" id="A0A6A6GNP8"/>
<organism evidence="1 2">
    <name type="scientific">Elsinoe ampelina</name>
    <dbReference type="NCBI Taxonomy" id="302913"/>
    <lineage>
        <taxon>Eukaryota</taxon>
        <taxon>Fungi</taxon>
        <taxon>Dikarya</taxon>
        <taxon>Ascomycota</taxon>
        <taxon>Pezizomycotina</taxon>
        <taxon>Dothideomycetes</taxon>
        <taxon>Dothideomycetidae</taxon>
        <taxon>Myriangiales</taxon>
        <taxon>Elsinoaceae</taxon>
        <taxon>Elsinoe</taxon>
    </lineage>
</organism>
<name>A0A6A6GNP8_9PEZI</name>
<gene>
    <name evidence="1" type="ORF">BDZ85DRAFT_56612</name>
</gene>
<protein>
    <submittedName>
        <fullName evidence="1">Uncharacterized protein</fullName>
    </submittedName>
</protein>
<evidence type="ECO:0000313" key="1">
    <source>
        <dbReference type="EMBL" id="KAF2226983.1"/>
    </source>
</evidence>
<accession>A0A6A6GNP8</accession>
<proteinExistence type="predicted"/>